<feature type="region of interest" description="Disordered" evidence="4">
    <location>
        <begin position="1"/>
        <end position="59"/>
    </location>
</feature>
<dbReference type="GO" id="GO:0001682">
    <property type="term" value="P:tRNA 5'-leader removal"/>
    <property type="evidence" value="ECO:0007669"/>
    <property type="project" value="InterPro"/>
</dbReference>
<dbReference type="AlphaFoldDB" id="A0A8H6VUR2"/>
<reference evidence="5" key="1">
    <citation type="submission" date="2020-05" db="EMBL/GenBank/DDBJ databases">
        <title>Mycena genomes resolve the evolution of fungal bioluminescence.</title>
        <authorList>
            <person name="Tsai I.J."/>
        </authorList>
    </citation>
    <scope>NUCLEOTIDE SEQUENCE</scope>
    <source>
        <strain evidence="5">171206Taipei</strain>
    </source>
</reference>
<dbReference type="GO" id="GO:0005655">
    <property type="term" value="C:nucleolar ribonuclease P complex"/>
    <property type="evidence" value="ECO:0007669"/>
    <property type="project" value="InterPro"/>
</dbReference>
<dbReference type="Pfam" id="PF12328">
    <property type="entry name" value="Rpp20"/>
    <property type="match status" value="1"/>
</dbReference>
<evidence type="ECO:0000256" key="3">
    <source>
        <dbReference type="ARBA" id="ARBA00023242"/>
    </source>
</evidence>
<dbReference type="InterPro" id="IPR014612">
    <property type="entry name" value="Pop7/Rpp20"/>
</dbReference>
<accession>A0A8H6VUR2</accession>
<dbReference type="OrthoDB" id="416729at2759"/>
<evidence type="ECO:0000256" key="4">
    <source>
        <dbReference type="SAM" id="MobiDB-lite"/>
    </source>
</evidence>
<name>A0A8H6VUR2_9AGAR</name>
<keyword evidence="6" id="KW-1185">Reference proteome</keyword>
<dbReference type="GO" id="GO:0000172">
    <property type="term" value="C:ribonuclease MRP complex"/>
    <property type="evidence" value="ECO:0007669"/>
    <property type="project" value="InterPro"/>
</dbReference>
<dbReference type="RefSeq" id="XP_037216025.1">
    <property type="nucleotide sequence ID" value="XM_037366631.1"/>
</dbReference>
<dbReference type="GeneID" id="59349147"/>
<evidence type="ECO:0000256" key="2">
    <source>
        <dbReference type="ARBA" id="ARBA00022694"/>
    </source>
</evidence>
<protein>
    <submittedName>
        <fullName evidence="5">Uncharacterized protein</fullName>
    </submittedName>
</protein>
<evidence type="ECO:0000313" key="5">
    <source>
        <dbReference type="EMBL" id="KAF7294662.1"/>
    </source>
</evidence>
<organism evidence="5 6">
    <name type="scientific">Mycena indigotica</name>
    <dbReference type="NCBI Taxonomy" id="2126181"/>
    <lineage>
        <taxon>Eukaryota</taxon>
        <taxon>Fungi</taxon>
        <taxon>Dikarya</taxon>
        <taxon>Basidiomycota</taxon>
        <taxon>Agaricomycotina</taxon>
        <taxon>Agaricomycetes</taxon>
        <taxon>Agaricomycetidae</taxon>
        <taxon>Agaricales</taxon>
        <taxon>Marasmiineae</taxon>
        <taxon>Mycenaceae</taxon>
        <taxon>Mycena</taxon>
    </lineage>
</organism>
<gene>
    <name evidence="5" type="ORF">MIND_01003000</name>
</gene>
<dbReference type="SUPFAM" id="SSF82704">
    <property type="entry name" value="AlbA-like"/>
    <property type="match status" value="1"/>
</dbReference>
<keyword evidence="2" id="KW-0819">tRNA processing</keyword>
<dbReference type="EMBL" id="JACAZF010000009">
    <property type="protein sequence ID" value="KAF7294662.1"/>
    <property type="molecule type" value="Genomic_DNA"/>
</dbReference>
<proteinExistence type="predicted"/>
<evidence type="ECO:0000256" key="1">
    <source>
        <dbReference type="ARBA" id="ARBA00004123"/>
    </source>
</evidence>
<evidence type="ECO:0000313" key="6">
    <source>
        <dbReference type="Proteomes" id="UP000636479"/>
    </source>
</evidence>
<keyword evidence="3" id="KW-0539">Nucleus</keyword>
<feature type="region of interest" description="Disordered" evidence="4">
    <location>
        <begin position="169"/>
        <end position="207"/>
    </location>
</feature>
<comment type="subcellular location">
    <subcellularLocation>
        <location evidence="1">Nucleus</location>
    </subcellularLocation>
</comment>
<sequence>MKRAHPDSQPTARKRVRTDAPVPESNDAVLRRPNITKLAPPRPFPTVPTSVSATGPRSAHKEGKNMICITRKTPLAAYLRRCKKVILEDGYKTLHLSAMGAAIPHLLQLSVALPPILPFSPSELHTEVSTNTVHVQDEINPDNEEDDVQYNTRGKSTLLVVIRIGDGHGPEVKTKSKVAKPRPATKSGGEGSGPVVFFEPDQEDMDI</sequence>
<dbReference type="Proteomes" id="UP000636479">
    <property type="component" value="Unassembled WGS sequence"/>
</dbReference>
<dbReference type="GO" id="GO:0003676">
    <property type="term" value="F:nucleic acid binding"/>
    <property type="evidence" value="ECO:0007669"/>
    <property type="project" value="InterPro"/>
</dbReference>
<dbReference type="Gene3D" id="3.30.110.20">
    <property type="entry name" value="Alba-like domain"/>
    <property type="match status" value="1"/>
</dbReference>
<comment type="caution">
    <text evidence="5">The sequence shown here is derived from an EMBL/GenBank/DDBJ whole genome shotgun (WGS) entry which is preliminary data.</text>
</comment>
<dbReference type="InterPro" id="IPR036882">
    <property type="entry name" value="Alba-like_dom_sf"/>
</dbReference>